<comment type="caution">
    <text evidence="1">Lacks conserved residue(s) required for the propagation of feature annotation.</text>
</comment>
<dbReference type="Gene3D" id="2.10.25.10">
    <property type="entry name" value="Laminin"/>
    <property type="match status" value="1"/>
</dbReference>
<protein>
    <recommendedName>
        <fullName evidence="3">EGF-like domain-containing protein</fullName>
    </recommendedName>
</protein>
<gene>
    <name evidence="4" type="ORF">MCOR_10108</name>
</gene>
<keyword evidence="5" id="KW-1185">Reference proteome</keyword>
<feature type="domain" description="EGF-like" evidence="3">
    <location>
        <begin position="78"/>
        <end position="114"/>
    </location>
</feature>
<keyword evidence="1" id="KW-0245">EGF-like domain</keyword>
<feature type="chain" id="PRO_5026704671" description="EGF-like domain-containing protein" evidence="2">
    <location>
        <begin position="20"/>
        <end position="232"/>
    </location>
</feature>
<dbReference type="Proteomes" id="UP000507470">
    <property type="component" value="Unassembled WGS sequence"/>
</dbReference>
<dbReference type="SMART" id="SM00181">
    <property type="entry name" value="EGF"/>
    <property type="match status" value="1"/>
</dbReference>
<name>A0A6J8AQ18_MYTCO</name>
<dbReference type="InterPro" id="IPR000742">
    <property type="entry name" value="EGF"/>
</dbReference>
<accession>A0A6J8AQ18</accession>
<sequence>MLPSCNWLLFFLFLMTAYGNTLTIRSTINSTDLESVTSTEYFDGQSCSSSVECAENLECRESLCQCSESEYWDNSKCSSNVCAIEQCSNGGKCQISEEKHKCFCADGYLGDKCQYADGRSKDFIVIYQEVRYSPSPAILPASNRRATLFIFYFANNKNISITLNSTDDHYILDSNVLLTDDLHQAGAEIHSNVSIILNGFIFRIFLTEGFFVLPTRFASTDYIIPSFTVSTK</sequence>
<feature type="disulfide bond" evidence="1">
    <location>
        <begin position="104"/>
        <end position="113"/>
    </location>
</feature>
<proteinExistence type="predicted"/>
<dbReference type="OrthoDB" id="406096at2759"/>
<evidence type="ECO:0000259" key="3">
    <source>
        <dbReference type="PROSITE" id="PS50026"/>
    </source>
</evidence>
<feature type="signal peptide" evidence="2">
    <location>
        <begin position="1"/>
        <end position="19"/>
    </location>
</feature>
<organism evidence="4 5">
    <name type="scientific">Mytilus coruscus</name>
    <name type="common">Sea mussel</name>
    <dbReference type="NCBI Taxonomy" id="42192"/>
    <lineage>
        <taxon>Eukaryota</taxon>
        <taxon>Metazoa</taxon>
        <taxon>Spiralia</taxon>
        <taxon>Lophotrochozoa</taxon>
        <taxon>Mollusca</taxon>
        <taxon>Bivalvia</taxon>
        <taxon>Autobranchia</taxon>
        <taxon>Pteriomorphia</taxon>
        <taxon>Mytilida</taxon>
        <taxon>Mytiloidea</taxon>
        <taxon>Mytilidae</taxon>
        <taxon>Mytilinae</taxon>
        <taxon>Mytilus</taxon>
    </lineage>
</organism>
<keyword evidence="2" id="KW-0732">Signal</keyword>
<dbReference type="EMBL" id="CACVKT020001800">
    <property type="protein sequence ID" value="CAC5371767.1"/>
    <property type="molecule type" value="Genomic_DNA"/>
</dbReference>
<evidence type="ECO:0000256" key="1">
    <source>
        <dbReference type="PROSITE-ProRule" id="PRU00076"/>
    </source>
</evidence>
<reference evidence="4 5" key="1">
    <citation type="submission" date="2020-06" db="EMBL/GenBank/DDBJ databases">
        <authorList>
            <person name="Li R."/>
            <person name="Bekaert M."/>
        </authorList>
    </citation>
    <scope>NUCLEOTIDE SEQUENCE [LARGE SCALE GENOMIC DNA]</scope>
    <source>
        <strain evidence="5">wild</strain>
    </source>
</reference>
<keyword evidence="1" id="KW-1015">Disulfide bond</keyword>
<dbReference type="AlphaFoldDB" id="A0A6J8AQ18"/>
<evidence type="ECO:0000313" key="5">
    <source>
        <dbReference type="Proteomes" id="UP000507470"/>
    </source>
</evidence>
<dbReference type="Pfam" id="PF00008">
    <property type="entry name" value="EGF"/>
    <property type="match status" value="1"/>
</dbReference>
<evidence type="ECO:0000256" key="2">
    <source>
        <dbReference type="SAM" id="SignalP"/>
    </source>
</evidence>
<dbReference type="SUPFAM" id="SSF57196">
    <property type="entry name" value="EGF/Laminin"/>
    <property type="match status" value="1"/>
</dbReference>
<dbReference type="PROSITE" id="PS50026">
    <property type="entry name" value="EGF_3"/>
    <property type="match status" value="1"/>
</dbReference>
<evidence type="ECO:0000313" key="4">
    <source>
        <dbReference type="EMBL" id="CAC5371767.1"/>
    </source>
</evidence>
<dbReference type="PROSITE" id="PS01186">
    <property type="entry name" value="EGF_2"/>
    <property type="match status" value="1"/>
</dbReference>
<dbReference type="PROSITE" id="PS00022">
    <property type="entry name" value="EGF_1"/>
    <property type="match status" value="1"/>
</dbReference>